<dbReference type="OrthoDB" id="6267605at2"/>
<dbReference type="AlphaFoldDB" id="A0A6M4MB18"/>
<gene>
    <name evidence="1" type="ORF">CA267_006195</name>
</gene>
<proteinExistence type="predicted"/>
<evidence type="ECO:0000313" key="2">
    <source>
        <dbReference type="Proteomes" id="UP000219285"/>
    </source>
</evidence>
<accession>A0A6M4MB18</accession>
<protein>
    <submittedName>
        <fullName evidence="1">Uncharacterized protein</fullName>
    </submittedName>
</protein>
<keyword evidence="2" id="KW-1185">Reference proteome</keyword>
<evidence type="ECO:0000313" key="1">
    <source>
        <dbReference type="EMBL" id="QJR80394.1"/>
    </source>
</evidence>
<name>A0A6M4MB18_9ALTE</name>
<sequence>MMVTSFIDTKSKQLCYYLHAFWDEKLAFREIEIFFWDTLEEWSQVEYNLTLPYTQQERVFWHLLHQLHYWPEEKLRSDTFLVEELTNCISFLEGKGICPFDCIGIRP</sequence>
<dbReference type="Proteomes" id="UP000219285">
    <property type="component" value="Chromosome"/>
</dbReference>
<organism evidence="1 2">
    <name type="scientific">Alteromonas pelagimontana</name>
    <dbReference type="NCBI Taxonomy" id="1858656"/>
    <lineage>
        <taxon>Bacteria</taxon>
        <taxon>Pseudomonadati</taxon>
        <taxon>Pseudomonadota</taxon>
        <taxon>Gammaproteobacteria</taxon>
        <taxon>Alteromonadales</taxon>
        <taxon>Alteromonadaceae</taxon>
        <taxon>Alteromonas/Salinimonas group</taxon>
        <taxon>Alteromonas</taxon>
    </lineage>
</organism>
<reference evidence="2" key="1">
    <citation type="submission" date="2014-12" db="EMBL/GenBank/DDBJ databases">
        <title>Complete genome sequence of a multi-drug resistant Klebsiella pneumoniae.</title>
        <authorList>
            <person name="Hua X."/>
            <person name="Chen Q."/>
            <person name="Li X."/>
            <person name="Feng Y."/>
            <person name="Ruan Z."/>
            <person name="Yu Y."/>
        </authorList>
    </citation>
    <scope>NUCLEOTIDE SEQUENCE [LARGE SCALE GENOMIC DNA]</scope>
    <source>
        <strain evidence="2">5.12</strain>
    </source>
</reference>
<dbReference type="EMBL" id="CP052766">
    <property type="protein sequence ID" value="QJR80394.1"/>
    <property type="molecule type" value="Genomic_DNA"/>
</dbReference>
<dbReference type="KEGG" id="apel:CA267_006195"/>
<reference evidence="1 2" key="2">
    <citation type="submission" date="2020-04" db="EMBL/GenBank/DDBJ databases">
        <title>Complete genome sequence of Alteromonas pelagimontana 5.12T.</title>
        <authorList>
            <person name="Sinha R.K."/>
            <person name="Krishnan K.P."/>
            <person name="Kurian J.P."/>
        </authorList>
    </citation>
    <scope>NUCLEOTIDE SEQUENCE [LARGE SCALE GENOMIC DNA]</scope>
    <source>
        <strain evidence="1 2">5.12</strain>
    </source>
</reference>